<dbReference type="CDD" id="cd06171">
    <property type="entry name" value="Sigma70_r4"/>
    <property type="match status" value="1"/>
</dbReference>
<evidence type="ECO:0000259" key="6">
    <source>
        <dbReference type="Pfam" id="PF04542"/>
    </source>
</evidence>
<keyword evidence="4" id="KW-0804">Transcription</keyword>
<dbReference type="Gene3D" id="1.10.1740.10">
    <property type="match status" value="1"/>
</dbReference>
<dbReference type="InterPro" id="IPR013249">
    <property type="entry name" value="RNA_pol_sigma70_r4_t2"/>
</dbReference>
<dbReference type="AlphaFoldDB" id="A0A5M4FBI0"/>
<dbReference type="GO" id="GO:0006352">
    <property type="term" value="P:DNA-templated transcription initiation"/>
    <property type="evidence" value="ECO:0007669"/>
    <property type="project" value="InterPro"/>
</dbReference>
<reference evidence="8" key="1">
    <citation type="submission" date="2019-09" db="EMBL/GenBank/DDBJ databases">
        <authorList>
            <person name="Li J."/>
        </authorList>
    </citation>
    <scope>NUCLEOTIDE SEQUENCE [LARGE SCALE GENOMIC DNA]</scope>
    <source>
        <strain evidence="8">JCM 14732</strain>
    </source>
</reference>
<dbReference type="PANTHER" id="PTHR43133">
    <property type="entry name" value="RNA POLYMERASE ECF-TYPE SIGMA FACTO"/>
    <property type="match status" value="1"/>
</dbReference>
<evidence type="ECO:0000256" key="3">
    <source>
        <dbReference type="ARBA" id="ARBA00023082"/>
    </source>
</evidence>
<dbReference type="SUPFAM" id="SSF88946">
    <property type="entry name" value="Sigma2 domain of RNA polymerase sigma factors"/>
    <property type="match status" value="1"/>
</dbReference>
<accession>A0A5M4FBI0</accession>
<evidence type="ECO:0000256" key="2">
    <source>
        <dbReference type="ARBA" id="ARBA00023015"/>
    </source>
</evidence>
<organism evidence="8 9">
    <name type="scientific">Aeromicrobium ginsengisoli</name>
    <dbReference type="NCBI Taxonomy" id="363867"/>
    <lineage>
        <taxon>Bacteria</taxon>
        <taxon>Bacillati</taxon>
        <taxon>Actinomycetota</taxon>
        <taxon>Actinomycetes</taxon>
        <taxon>Propionibacteriales</taxon>
        <taxon>Nocardioidaceae</taxon>
        <taxon>Aeromicrobium</taxon>
    </lineage>
</organism>
<dbReference type="RefSeq" id="WP_149689909.1">
    <property type="nucleotide sequence ID" value="NZ_SDPQ02000003.1"/>
</dbReference>
<keyword evidence="9" id="KW-1185">Reference proteome</keyword>
<dbReference type="Gene3D" id="1.10.10.10">
    <property type="entry name" value="Winged helix-like DNA-binding domain superfamily/Winged helix DNA-binding domain"/>
    <property type="match status" value="1"/>
</dbReference>
<keyword evidence="2" id="KW-0805">Transcription regulation</keyword>
<dbReference type="EMBL" id="SDPQ02000003">
    <property type="protein sequence ID" value="KAA1395242.1"/>
    <property type="molecule type" value="Genomic_DNA"/>
</dbReference>
<protein>
    <submittedName>
        <fullName evidence="8">Sigma-70 family RNA polymerase sigma factor</fullName>
    </submittedName>
</protein>
<dbReference type="Pfam" id="PF08281">
    <property type="entry name" value="Sigma70_r4_2"/>
    <property type="match status" value="1"/>
</dbReference>
<sequence length="184" mass="20943">MTADEDERRRAFETLYRITLPSIRSYARRRAPDDLAEDVVAQTYLTAWRRCDDAVAGGLPWLYRTARFTLANHQRTERRQLRVAQRVTDTTELVEADGTAAADDRSLVLEAIERLSDDEREILLLVYWEHLTVKAVAVVLDCRPGTAAVRLHRARRKLRDALSDPPGPQRSPARPTTHTAEVPS</sequence>
<dbReference type="SUPFAM" id="SSF88659">
    <property type="entry name" value="Sigma3 and sigma4 domains of RNA polymerase sigma factors"/>
    <property type="match status" value="1"/>
</dbReference>
<evidence type="ECO:0000256" key="5">
    <source>
        <dbReference type="SAM" id="MobiDB-lite"/>
    </source>
</evidence>
<gene>
    <name evidence="8" type="ORF">ESP70_013815</name>
</gene>
<dbReference type="InterPro" id="IPR036388">
    <property type="entry name" value="WH-like_DNA-bd_sf"/>
</dbReference>
<dbReference type="NCBIfam" id="TIGR02937">
    <property type="entry name" value="sigma70-ECF"/>
    <property type="match status" value="1"/>
</dbReference>
<proteinExistence type="inferred from homology"/>
<dbReference type="InterPro" id="IPR039425">
    <property type="entry name" value="RNA_pol_sigma-70-like"/>
</dbReference>
<evidence type="ECO:0000256" key="1">
    <source>
        <dbReference type="ARBA" id="ARBA00010641"/>
    </source>
</evidence>
<evidence type="ECO:0000313" key="9">
    <source>
        <dbReference type="Proteomes" id="UP000380867"/>
    </source>
</evidence>
<keyword evidence="3" id="KW-0731">Sigma factor</keyword>
<dbReference type="InterPro" id="IPR013325">
    <property type="entry name" value="RNA_pol_sigma_r2"/>
</dbReference>
<feature type="domain" description="RNA polymerase sigma factor 70 region 4 type 2" evidence="7">
    <location>
        <begin position="107"/>
        <end position="158"/>
    </location>
</feature>
<dbReference type="OrthoDB" id="4184921at2"/>
<evidence type="ECO:0000256" key="4">
    <source>
        <dbReference type="ARBA" id="ARBA00023163"/>
    </source>
</evidence>
<dbReference type="InterPro" id="IPR014284">
    <property type="entry name" value="RNA_pol_sigma-70_dom"/>
</dbReference>
<dbReference type="PANTHER" id="PTHR43133:SF25">
    <property type="entry name" value="RNA POLYMERASE SIGMA FACTOR RFAY-RELATED"/>
    <property type="match status" value="1"/>
</dbReference>
<comment type="similarity">
    <text evidence="1">Belongs to the sigma-70 factor family. ECF subfamily.</text>
</comment>
<name>A0A5M4FBI0_9ACTN</name>
<evidence type="ECO:0000259" key="7">
    <source>
        <dbReference type="Pfam" id="PF08281"/>
    </source>
</evidence>
<dbReference type="GO" id="GO:0016987">
    <property type="term" value="F:sigma factor activity"/>
    <property type="evidence" value="ECO:0007669"/>
    <property type="project" value="UniProtKB-KW"/>
</dbReference>
<dbReference type="GO" id="GO:0003677">
    <property type="term" value="F:DNA binding"/>
    <property type="evidence" value="ECO:0007669"/>
    <property type="project" value="InterPro"/>
</dbReference>
<comment type="caution">
    <text evidence="8">The sequence shown here is derived from an EMBL/GenBank/DDBJ whole genome shotgun (WGS) entry which is preliminary data.</text>
</comment>
<dbReference type="InterPro" id="IPR007627">
    <property type="entry name" value="RNA_pol_sigma70_r2"/>
</dbReference>
<feature type="region of interest" description="Disordered" evidence="5">
    <location>
        <begin position="158"/>
        <end position="184"/>
    </location>
</feature>
<dbReference type="Proteomes" id="UP000380867">
    <property type="component" value="Unassembled WGS sequence"/>
</dbReference>
<dbReference type="Pfam" id="PF04542">
    <property type="entry name" value="Sigma70_r2"/>
    <property type="match status" value="1"/>
</dbReference>
<evidence type="ECO:0000313" key="8">
    <source>
        <dbReference type="EMBL" id="KAA1395242.1"/>
    </source>
</evidence>
<feature type="compositionally biased region" description="Polar residues" evidence="5">
    <location>
        <begin position="174"/>
        <end position="184"/>
    </location>
</feature>
<feature type="domain" description="RNA polymerase sigma-70 region 2" evidence="6">
    <location>
        <begin position="15"/>
        <end position="79"/>
    </location>
</feature>
<dbReference type="InterPro" id="IPR013324">
    <property type="entry name" value="RNA_pol_sigma_r3/r4-like"/>
</dbReference>